<gene>
    <name evidence="1" type="ORF">GCM10022281_24250</name>
</gene>
<organism evidence="1 2">
    <name type="scientific">Sphingomonas rosea</name>
    <dbReference type="NCBI Taxonomy" id="335605"/>
    <lineage>
        <taxon>Bacteria</taxon>
        <taxon>Pseudomonadati</taxon>
        <taxon>Pseudomonadota</taxon>
        <taxon>Alphaproteobacteria</taxon>
        <taxon>Sphingomonadales</taxon>
        <taxon>Sphingomonadaceae</taxon>
        <taxon>Sphingomonas</taxon>
    </lineage>
</organism>
<keyword evidence="2" id="KW-1185">Reference proteome</keyword>
<proteinExistence type="predicted"/>
<dbReference type="EMBL" id="BAABBR010000001">
    <property type="protein sequence ID" value="GAA4042276.1"/>
    <property type="molecule type" value="Genomic_DNA"/>
</dbReference>
<sequence length="405" mass="46284">MASYLDPPSWRSLTPDEQKAYFAELRGRVRAVRKRRAATRGRKAGLVLQESVSPFDAYTYLHARFGAPNGLQTMLARDDSDNLFHWDYYLKAGGANLQFVGASEEVHVHFDINVTDEQCVAFIEALRADFGRVGQDKGRFAASLEKWNIFPNQFLAIADRCAELYDDITTALPKIERKILADKLTTQALLAEKRRKSHAGWMKAVTTAPTELSVLMPVLFESFIGLIVALLIKPEVKSDADAFNAFVRSPLNQKLLAIADRCAGFARPLAQEDPVFGRYWTVVNRRNDIIHGNVDPVRDALEVVYFHGKRPLYKTGGDRMRQHWKRLIDRYRPQEVVDDYLAMHAFIVDILDHMTAGGRRLVEMVMEDTQPGWDNRRKIAGRLFPDHVATTVFEGMRYDWQLKRI</sequence>
<comment type="caution">
    <text evidence="1">The sequence shown here is derived from an EMBL/GenBank/DDBJ whole genome shotgun (WGS) entry which is preliminary data.</text>
</comment>
<evidence type="ECO:0000313" key="2">
    <source>
        <dbReference type="Proteomes" id="UP001424459"/>
    </source>
</evidence>
<name>A0ABP7UGE3_9SPHN</name>
<evidence type="ECO:0008006" key="3">
    <source>
        <dbReference type="Google" id="ProtNLM"/>
    </source>
</evidence>
<evidence type="ECO:0000313" key="1">
    <source>
        <dbReference type="EMBL" id="GAA4042276.1"/>
    </source>
</evidence>
<accession>A0ABP7UGE3</accession>
<protein>
    <recommendedName>
        <fullName evidence="3">Apea-like HEPN domain-containing protein</fullName>
    </recommendedName>
</protein>
<reference evidence="2" key="1">
    <citation type="journal article" date="2019" name="Int. J. Syst. Evol. Microbiol.">
        <title>The Global Catalogue of Microorganisms (GCM) 10K type strain sequencing project: providing services to taxonomists for standard genome sequencing and annotation.</title>
        <authorList>
            <consortium name="The Broad Institute Genomics Platform"/>
            <consortium name="The Broad Institute Genome Sequencing Center for Infectious Disease"/>
            <person name="Wu L."/>
            <person name="Ma J."/>
        </authorList>
    </citation>
    <scope>NUCLEOTIDE SEQUENCE [LARGE SCALE GENOMIC DNA]</scope>
    <source>
        <strain evidence="2">JCM 17564</strain>
    </source>
</reference>
<dbReference type="Proteomes" id="UP001424459">
    <property type="component" value="Unassembled WGS sequence"/>
</dbReference>